<gene>
    <name evidence="9" type="ORF">RI543_000509</name>
</gene>
<dbReference type="GO" id="GO:0006611">
    <property type="term" value="P:protein export from nucleus"/>
    <property type="evidence" value="ECO:0007669"/>
    <property type="project" value="InterPro"/>
</dbReference>
<dbReference type="Proteomes" id="UP001306508">
    <property type="component" value="Unassembled WGS sequence"/>
</dbReference>
<dbReference type="EMBL" id="JAWIZZ010000022">
    <property type="protein sequence ID" value="KAK5782023.1"/>
    <property type="molecule type" value="Genomic_DNA"/>
</dbReference>
<keyword evidence="4" id="KW-0509">mRNA transport</keyword>
<dbReference type="FunFam" id="1.25.10.10:FF:001255">
    <property type="entry name" value="Exportin 1"/>
    <property type="match status" value="1"/>
</dbReference>
<dbReference type="Pfam" id="PF08389">
    <property type="entry name" value="Xpo1"/>
    <property type="match status" value="1"/>
</dbReference>
<comment type="caution">
    <text evidence="9">The sequence shown here is derived from an EMBL/GenBank/DDBJ whole genome shotgun (WGS) entry which is preliminary data.</text>
</comment>
<dbReference type="PROSITE" id="PS50166">
    <property type="entry name" value="IMPORTIN_B_NT"/>
    <property type="match status" value="1"/>
</dbReference>
<dbReference type="InterPro" id="IPR014877">
    <property type="entry name" value="XPO1_C_dom"/>
</dbReference>
<dbReference type="GO" id="GO:0005049">
    <property type="term" value="F:nuclear export signal receptor activity"/>
    <property type="evidence" value="ECO:0007669"/>
    <property type="project" value="InterPro"/>
</dbReference>
<evidence type="ECO:0000256" key="5">
    <source>
        <dbReference type="ARBA" id="ARBA00022927"/>
    </source>
</evidence>
<dbReference type="Pfam" id="PF18777">
    <property type="entry name" value="CRM1_repeat"/>
    <property type="match status" value="1"/>
</dbReference>
<keyword evidence="3" id="KW-0813">Transport</keyword>
<evidence type="ECO:0000256" key="3">
    <source>
        <dbReference type="ARBA" id="ARBA00022448"/>
    </source>
</evidence>
<dbReference type="Pfam" id="PF18787">
    <property type="entry name" value="CRM1_repeat_3"/>
    <property type="match status" value="1"/>
</dbReference>
<comment type="similarity">
    <text evidence="2">Belongs to the exportin family.</text>
</comment>
<dbReference type="InterPro" id="IPR041235">
    <property type="entry name" value="Exp1_repeat_2"/>
</dbReference>
<dbReference type="InterPro" id="IPR041123">
    <property type="entry name" value="CRM1_repeat"/>
</dbReference>
<dbReference type="GO" id="GO:0000055">
    <property type="term" value="P:ribosomal large subunit export from nucleus"/>
    <property type="evidence" value="ECO:0007669"/>
    <property type="project" value="TreeGrafter"/>
</dbReference>
<feature type="domain" description="Importin N-terminal" evidence="8">
    <location>
        <begin position="36"/>
        <end position="102"/>
    </location>
</feature>
<evidence type="ECO:0000256" key="6">
    <source>
        <dbReference type="ARBA" id="ARBA00023242"/>
    </source>
</evidence>
<keyword evidence="6" id="KW-0539">Nucleus</keyword>
<reference evidence="10" key="1">
    <citation type="submission" date="2023-07" db="EMBL/GenBank/DDBJ databases">
        <title>A draft genome of Kazachstania heterogenica Y-27499.</title>
        <authorList>
            <person name="Donic C."/>
            <person name="Kralova J.S."/>
            <person name="Fidel L."/>
            <person name="Ben-Dor S."/>
            <person name="Jung S."/>
        </authorList>
    </citation>
    <scope>NUCLEOTIDE SEQUENCE [LARGE SCALE GENOMIC DNA]</scope>
    <source>
        <strain evidence="10">Y27499</strain>
    </source>
</reference>
<dbReference type="PANTHER" id="PTHR11223">
    <property type="entry name" value="EXPORTIN 1/5"/>
    <property type="match status" value="1"/>
</dbReference>
<evidence type="ECO:0000256" key="2">
    <source>
        <dbReference type="ARBA" id="ARBA00009466"/>
    </source>
</evidence>
<dbReference type="InterPro" id="IPR040485">
    <property type="entry name" value="XPO1_repeat_3"/>
</dbReference>
<evidence type="ECO:0000313" key="10">
    <source>
        <dbReference type="Proteomes" id="UP001306508"/>
    </source>
</evidence>
<dbReference type="PANTHER" id="PTHR11223:SF2">
    <property type="entry name" value="EXPORTIN-1"/>
    <property type="match status" value="1"/>
</dbReference>
<dbReference type="SMART" id="SM01102">
    <property type="entry name" value="CRM1_C"/>
    <property type="match status" value="1"/>
</dbReference>
<dbReference type="Gene3D" id="1.25.10.10">
    <property type="entry name" value="Leucine-rich Repeat Variant"/>
    <property type="match status" value="1"/>
</dbReference>
<accession>A0AAN7WU48</accession>
<keyword evidence="5" id="KW-0653">Protein transport</keyword>
<dbReference type="InterPro" id="IPR013598">
    <property type="entry name" value="Exportin-1/Importin-b-like"/>
</dbReference>
<name>A0AAN7WU48_9SACH</name>
<dbReference type="Pfam" id="PF03810">
    <property type="entry name" value="IBN_N"/>
    <property type="match status" value="1"/>
</dbReference>
<dbReference type="InterPro" id="IPR045065">
    <property type="entry name" value="XPO1/5"/>
</dbReference>
<dbReference type="Pfam" id="PF18784">
    <property type="entry name" value="CRM1_repeat_2"/>
    <property type="match status" value="1"/>
</dbReference>
<dbReference type="GO" id="GO:0005737">
    <property type="term" value="C:cytoplasm"/>
    <property type="evidence" value="ECO:0007669"/>
    <property type="project" value="TreeGrafter"/>
</dbReference>
<dbReference type="GO" id="GO:0031267">
    <property type="term" value="F:small GTPase binding"/>
    <property type="evidence" value="ECO:0007669"/>
    <property type="project" value="InterPro"/>
</dbReference>
<dbReference type="InterPro" id="IPR016024">
    <property type="entry name" value="ARM-type_fold"/>
</dbReference>
<evidence type="ECO:0000256" key="4">
    <source>
        <dbReference type="ARBA" id="ARBA00022816"/>
    </source>
</evidence>
<dbReference type="InterPro" id="IPR001494">
    <property type="entry name" value="Importin-beta_N"/>
</dbReference>
<dbReference type="SMART" id="SM00913">
    <property type="entry name" value="IBN_N"/>
    <property type="match status" value="1"/>
</dbReference>
<dbReference type="GO" id="GO:0051028">
    <property type="term" value="P:mRNA transport"/>
    <property type="evidence" value="ECO:0007669"/>
    <property type="project" value="UniProtKB-KW"/>
</dbReference>
<dbReference type="AlphaFoldDB" id="A0AAN7WU48"/>
<proteinExistence type="inferred from homology"/>
<dbReference type="SUPFAM" id="SSF48371">
    <property type="entry name" value="ARM repeat"/>
    <property type="match status" value="2"/>
</dbReference>
<sequence>MEKILQLDEPLDIPLFDEVVSVFYEGKGTSQEQRVAGEILSQFQSLPNAWLQVDKILDSSNKLQSKFIGLNILEQLITTKWNSLPKEQQSGIWNFLIGMILASSNSNTNIELTHKADYVLIQILKRDWNESLIKDLIESSSASLSLCQNNMYILRIIAEEILVNNNSGSSDSFEEGDFTISKDLTKAKIFKLKNALFKDFQFILRFCYEVLNNVTFDSNSNNIKDIISLANSTIITLNRYLAWLPIKSVMDSDIVTLLIEKFLVQNGTRSNTLKCLTTLFNIKNPNYVSGIPDFETTIIQYFNYILQIISNNCNDNTNNNILFLESRTNFNDIYQQSKLEDQLFIQDWEIFLCTFLHCHRSIIEGICKDLAPQYNKLLLKAHQYILQMTTINDKEIFKIALDYWHDLVSSLFIEIENYPFNQINPYMDEVSLGTGALNPSLLKQLPLKRNFYSEICSKLREIIINCMVKPEEFQITMTEDGNFVREVFTETENIQLYETEREVLVLLTHLDVEDMENLLWKQLVQLKENNILFKNSGEHFNKISWAIGSISGTMRVETEQNFLIKILNLFGELYMASLTKEQIIIYSSNIMYIVGQYSRFLKNHWSFFYKVMQQLFSMMHNENVAIRDMACDTFYKISSKCKYQMVTMQECDQENKPFIRVILEDMPNIVPDLNSSQLNRFFKTCAMIINQEQDFSTLRDLTVKLMRNENLTWQRIVSQFRLNSKFFLDLNKNDSDVNEFNNCQALIHVLRINISVSKALSYNYFEQMQYIYLDMLDIYVNISSLIKDAIQQQTSNNTNNNNKIIETPQIRLFRIIKKEILRLMQCFIQNTKDSKIIILDILTPFMNATLSDYQNSPSELKEYELLKCLTIILQKCGDQLINHVIQLFPLVIEPTLMMINKDMISYPDHRREYYELLNAIDKNCFQVFLELPICSFKLFFDSICWAMKHTNREIESLGIDSALIMLSNIDTHYRDTNIFKVFFQEYYLSLINETFYILTEPDHKSTFTEQSMLLTKLINLSFNDDISVSIYEKINGIAQDTTNKDYLMQYMAKLLLSEFDNLKEEQVRTFLNVLVTEIGDLDLFKTTLRDFLVQIKEMDGDPTDYLFFEEREMELKMQRKSKEERASRIAGWARSY</sequence>
<comment type="subcellular location">
    <subcellularLocation>
        <location evidence="1">Nucleus</location>
    </subcellularLocation>
</comment>
<dbReference type="GO" id="GO:0005634">
    <property type="term" value="C:nucleus"/>
    <property type="evidence" value="ECO:0007669"/>
    <property type="project" value="UniProtKB-SubCell"/>
</dbReference>
<evidence type="ECO:0000256" key="7">
    <source>
        <dbReference type="ARBA" id="ARBA00073514"/>
    </source>
</evidence>
<dbReference type="InterPro" id="IPR011989">
    <property type="entry name" value="ARM-like"/>
</dbReference>
<organism evidence="9 10">
    <name type="scientific">Arxiozyma heterogenica</name>
    <dbReference type="NCBI Taxonomy" id="278026"/>
    <lineage>
        <taxon>Eukaryota</taxon>
        <taxon>Fungi</taxon>
        <taxon>Dikarya</taxon>
        <taxon>Ascomycota</taxon>
        <taxon>Saccharomycotina</taxon>
        <taxon>Saccharomycetes</taxon>
        <taxon>Saccharomycetales</taxon>
        <taxon>Saccharomycetaceae</taxon>
        <taxon>Arxiozyma</taxon>
    </lineage>
</organism>
<dbReference type="GO" id="GO:0000056">
    <property type="term" value="P:ribosomal small subunit export from nucleus"/>
    <property type="evidence" value="ECO:0007669"/>
    <property type="project" value="TreeGrafter"/>
</dbReference>
<evidence type="ECO:0000256" key="1">
    <source>
        <dbReference type="ARBA" id="ARBA00004123"/>
    </source>
</evidence>
<dbReference type="GO" id="GO:0051170">
    <property type="term" value="P:import into nucleus"/>
    <property type="evidence" value="ECO:0007669"/>
    <property type="project" value="UniProtKB-ARBA"/>
</dbReference>
<keyword evidence="10" id="KW-1185">Reference proteome</keyword>
<protein>
    <recommendedName>
        <fullName evidence="7">Exportin-1</fullName>
    </recommendedName>
</protein>
<evidence type="ECO:0000313" key="9">
    <source>
        <dbReference type="EMBL" id="KAK5782023.1"/>
    </source>
</evidence>
<evidence type="ECO:0000259" key="8">
    <source>
        <dbReference type="PROSITE" id="PS50166"/>
    </source>
</evidence>
<dbReference type="Pfam" id="PF08767">
    <property type="entry name" value="CRM1_C"/>
    <property type="match status" value="1"/>
</dbReference>